<protein>
    <recommendedName>
        <fullName evidence="1">MULE transposase domain-containing protein</fullName>
    </recommendedName>
</protein>
<dbReference type="EMBL" id="JBJUIK010000016">
    <property type="protein sequence ID" value="KAL3500409.1"/>
    <property type="molecule type" value="Genomic_DNA"/>
</dbReference>
<dbReference type="Proteomes" id="UP001630127">
    <property type="component" value="Unassembled WGS sequence"/>
</dbReference>
<dbReference type="PANTHER" id="PTHR47718:SF13">
    <property type="entry name" value="OS09G0290500 PROTEIN"/>
    <property type="match status" value="1"/>
</dbReference>
<dbReference type="Pfam" id="PF10551">
    <property type="entry name" value="MULE"/>
    <property type="match status" value="1"/>
</dbReference>
<proteinExistence type="predicted"/>
<reference evidence="2 3" key="1">
    <citation type="submission" date="2024-11" db="EMBL/GenBank/DDBJ databases">
        <title>A near-complete genome assembly of Cinchona calisaya.</title>
        <authorList>
            <person name="Lian D.C."/>
            <person name="Zhao X.W."/>
            <person name="Wei L."/>
        </authorList>
    </citation>
    <scope>NUCLEOTIDE SEQUENCE [LARGE SCALE GENOMIC DNA]</scope>
    <source>
        <tissue evidence="2">Nenye</tissue>
    </source>
</reference>
<evidence type="ECO:0000313" key="2">
    <source>
        <dbReference type="EMBL" id="KAL3500409.1"/>
    </source>
</evidence>
<dbReference type="PANTHER" id="PTHR47718">
    <property type="entry name" value="OS01G0519700 PROTEIN"/>
    <property type="match status" value="1"/>
</dbReference>
<name>A0ABD2Y1X1_9GENT</name>
<sequence length="198" mass="22946">MNSKSNMLYFYLEDDIKFDQDNFSSNSEDNFSSKSKDFEVVSFDGKEVANEIEYDEGYDKKYAKNMSFENVEKVDEFYNVYTKAHEFSIRRSNKIVKQFALKSGEYENCRKMQIQFSSSSTALINMGGCIDFSGKILILELTSHFSDVFVFDTMYRTNDRKKPLVVLAGVNNHYSSIVFACALLPDESFEINRCLKVF</sequence>
<evidence type="ECO:0000313" key="3">
    <source>
        <dbReference type="Proteomes" id="UP001630127"/>
    </source>
</evidence>
<evidence type="ECO:0000259" key="1">
    <source>
        <dbReference type="Pfam" id="PF10551"/>
    </source>
</evidence>
<accession>A0ABD2Y1X1</accession>
<dbReference type="AlphaFoldDB" id="A0ABD2Y1X1"/>
<feature type="domain" description="MULE transposase" evidence="1">
    <location>
        <begin position="148"/>
        <end position="190"/>
    </location>
</feature>
<keyword evidence="3" id="KW-1185">Reference proteome</keyword>
<comment type="caution">
    <text evidence="2">The sequence shown here is derived from an EMBL/GenBank/DDBJ whole genome shotgun (WGS) entry which is preliminary data.</text>
</comment>
<dbReference type="InterPro" id="IPR018289">
    <property type="entry name" value="MULE_transposase_dom"/>
</dbReference>
<organism evidence="2 3">
    <name type="scientific">Cinchona calisaya</name>
    <dbReference type="NCBI Taxonomy" id="153742"/>
    <lineage>
        <taxon>Eukaryota</taxon>
        <taxon>Viridiplantae</taxon>
        <taxon>Streptophyta</taxon>
        <taxon>Embryophyta</taxon>
        <taxon>Tracheophyta</taxon>
        <taxon>Spermatophyta</taxon>
        <taxon>Magnoliopsida</taxon>
        <taxon>eudicotyledons</taxon>
        <taxon>Gunneridae</taxon>
        <taxon>Pentapetalae</taxon>
        <taxon>asterids</taxon>
        <taxon>lamiids</taxon>
        <taxon>Gentianales</taxon>
        <taxon>Rubiaceae</taxon>
        <taxon>Cinchonoideae</taxon>
        <taxon>Cinchoneae</taxon>
        <taxon>Cinchona</taxon>
    </lineage>
</organism>
<gene>
    <name evidence="2" type="ORF">ACH5RR_039502</name>
</gene>